<dbReference type="AlphaFoldDB" id="D6PDI1"/>
<name>D6PDI1_9BACT</name>
<evidence type="ECO:0000256" key="1">
    <source>
        <dbReference type="SAM" id="Coils"/>
    </source>
</evidence>
<reference evidence="2" key="1">
    <citation type="journal article" date="2010" name="ISME J.">
        <title>Metagenome of the Mediterranean deep chlorophyll maximum studied by direct and fosmid library 454 pyrosequencing.</title>
        <authorList>
            <person name="Ghai R."/>
            <person name="Martin-Cuadrado A.B."/>
            <person name="Molto A.G."/>
            <person name="Heredia I.G."/>
            <person name="Cabrera R."/>
            <person name="Martin J."/>
            <person name="Verdu M."/>
            <person name="Deschamps P."/>
            <person name="Moreira D."/>
            <person name="Lopez-Garcia P."/>
            <person name="Mira A."/>
            <person name="Rodriguez-Valera F."/>
        </authorList>
    </citation>
    <scope>NUCLEOTIDE SEQUENCE</scope>
</reference>
<feature type="coiled-coil region" evidence="1">
    <location>
        <begin position="34"/>
        <end position="68"/>
    </location>
</feature>
<sequence>MLTNELNKQKNVTEENTEALEAIDQYRLQNNQKISDVLNRLNALSREADDIEKELRRINSVLTEEETNE</sequence>
<organism evidence="2">
    <name type="scientific">uncultured marine bacterium MedDCM-OCT-S05-C259</name>
    <dbReference type="NCBI Taxonomy" id="743065"/>
    <lineage>
        <taxon>Bacteria</taxon>
        <taxon>environmental samples</taxon>
    </lineage>
</organism>
<keyword evidence="1" id="KW-0175">Coiled coil</keyword>
<protein>
    <submittedName>
        <fullName evidence="2">Uncharacterized protein</fullName>
    </submittedName>
</protein>
<accession>D6PDI1</accession>
<proteinExistence type="predicted"/>
<evidence type="ECO:0000313" key="2">
    <source>
        <dbReference type="EMBL" id="ADD93782.1"/>
    </source>
</evidence>
<dbReference type="EMBL" id="GU942997">
    <property type="protein sequence ID" value="ADD93782.1"/>
    <property type="molecule type" value="Genomic_DNA"/>
</dbReference>